<name>A0A7W7YAV3_9BACT</name>
<evidence type="ECO:0000256" key="1">
    <source>
        <dbReference type="SAM" id="SignalP"/>
    </source>
</evidence>
<feature type="chain" id="PRO_5031095412" evidence="1">
    <location>
        <begin position="20"/>
        <end position="416"/>
    </location>
</feature>
<gene>
    <name evidence="2" type="ORF">HNQ65_002400</name>
</gene>
<organism evidence="2 3">
    <name type="scientific">Prosthecobacter vanneervenii</name>
    <dbReference type="NCBI Taxonomy" id="48466"/>
    <lineage>
        <taxon>Bacteria</taxon>
        <taxon>Pseudomonadati</taxon>
        <taxon>Verrucomicrobiota</taxon>
        <taxon>Verrucomicrobiia</taxon>
        <taxon>Verrucomicrobiales</taxon>
        <taxon>Verrucomicrobiaceae</taxon>
        <taxon>Prosthecobacter</taxon>
    </lineage>
</organism>
<evidence type="ECO:0000313" key="2">
    <source>
        <dbReference type="EMBL" id="MBB5032818.1"/>
    </source>
</evidence>
<dbReference type="AlphaFoldDB" id="A0A7W7YAV3"/>
<feature type="signal peptide" evidence="1">
    <location>
        <begin position="1"/>
        <end position="19"/>
    </location>
</feature>
<protein>
    <submittedName>
        <fullName evidence="2">Uncharacterized protein</fullName>
    </submittedName>
</protein>
<comment type="caution">
    <text evidence="2">The sequence shown here is derived from an EMBL/GenBank/DDBJ whole genome shotgun (WGS) entry which is preliminary data.</text>
</comment>
<reference evidence="2 3" key="1">
    <citation type="submission" date="2020-08" db="EMBL/GenBank/DDBJ databases">
        <title>Genomic Encyclopedia of Type Strains, Phase IV (KMG-IV): sequencing the most valuable type-strain genomes for metagenomic binning, comparative biology and taxonomic classification.</title>
        <authorList>
            <person name="Goeker M."/>
        </authorList>
    </citation>
    <scope>NUCLEOTIDE SEQUENCE [LARGE SCALE GENOMIC DNA]</scope>
    <source>
        <strain evidence="2 3">DSM 12252</strain>
    </source>
</reference>
<accession>A0A7W7YAV3</accession>
<dbReference type="Proteomes" id="UP000590740">
    <property type="component" value="Unassembled WGS sequence"/>
</dbReference>
<dbReference type="EMBL" id="JACHIG010000004">
    <property type="protein sequence ID" value="MBB5032818.1"/>
    <property type="molecule type" value="Genomic_DNA"/>
</dbReference>
<proteinExistence type="predicted"/>
<keyword evidence="1" id="KW-0732">Signal</keyword>
<evidence type="ECO:0000313" key="3">
    <source>
        <dbReference type="Proteomes" id="UP000590740"/>
    </source>
</evidence>
<sequence length="416" mass="46013">MKATIVVLFLSALNMTAKSQDKAALNEAISVFNEIDAHFKDWTHYSYGADNLEGGRSYQNQVWKHDSDAGFVKVEMLNVNEHGETKVQYYLKGDRLFFTLDRSETTLTMPNAPTDVVEKRCYFANNQLIRQLEKTAQFPEGAPMDTKGFKNRELSLNADKTAAETYMAQHALAASVIERARKIQEEQQQQPADAPAALSAASMAGEGWRLIAGSVSRDGNYALAWGLKGKKEITGEAEEDGALSADPGDPDLVNYVVDLHTKAIVGTLQGRHFGDRQRYNHITNETEWSSDSMYVAQVCSFKWHTSSAFVYDLQSGNAVSRGTDLIAPAASAALKKLQGSPQLKKFKPDEFAIKLNEVRIMQRASAYVLMVNVLGEVPKKVDDDAFFKCTISFSLTSGENNALLGLKWLSTELLAD</sequence>
<dbReference type="RefSeq" id="WP_184339728.1">
    <property type="nucleotide sequence ID" value="NZ_JACHIG010000004.1"/>
</dbReference>
<keyword evidence="3" id="KW-1185">Reference proteome</keyword>